<reference evidence="8 9" key="1">
    <citation type="submission" date="2020-05" db="EMBL/GenBank/DDBJ databases">
        <title>Genome Sequencing of Type Strains.</title>
        <authorList>
            <person name="Lemaire J.F."/>
            <person name="Inderbitzin P."/>
            <person name="Gregorio O.A."/>
            <person name="Collins S.B."/>
            <person name="Wespe N."/>
            <person name="Knight-Connoni V."/>
        </authorList>
    </citation>
    <scope>NUCLEOTIDE SEQUENCE [LARGE SCALE GENOMIC DNA]</scope>
    <source>
        <strain evidence="8 9">DSM 100049</strain>
    </source>
</reference>
<keyword evidence="5 7" id="KW-0472">Membrane</keyword>
<feature type="transmembrane region" description="Helical" evidence="7">
    <location>
        <begin position="200"/>
        <end position="224"/>
    </location>
</feature>
<name>A0A7Y6B1B0_9SPHN</name>
<dbReference type="GO" id="GO:0005886">
    <property type="term" value="C:plasma membrane"/>
    <property type="evidence" value="ECO:0007669"/>
    <property type="project" value="UniProtKB-SubCell"/>
</dbReference>
<dbReference type="PANTHER" id="PTHR30213">
    <property type="entry name" value="INNER MEMBRANE PROTEIN YHJD"/>
    <property type="match status" value="1"/>
</dbReference>
<keyword evidence="3 7" id="KW-0812">Transmembrane</keyword>
<protein>
    <submittedName>
        <fullName evidence="8">YihY/virulence factor BrkB family protein</fullName>
    </submittedName>
</protein>
<accession>A0A7Y6B1B0</accession>
<evidence type="ECO:0000313" key="8">
    <source>
        <dbReference type="EMBL" id="NUU45612.1"/>
    </source>
</evidence>
<gene>
    <name evidence="8" type="ORF">HP438_01265</name>
</gene>
<feature type="region of interest" description="Disordered" evidence="6">
    <location>
        <begin position="307"/>
        <end position="330"/>
    </location>
</feature>
<feature type="transmembrane region" description="Helical" evidence="7">
    <location>
        <begin position="51"/>
        <end position="80"/>
    </location>
</feature>
<evidence type="ECO:0000256" key="5">
    <source>
        <dbReference type="ARBA" id="ARBA00023136"/>
    </source>
</evidence>
<evidence type="ECO:0000256" key="3">
    <source>
        <dbReference type="ARBA" id="ARBA00022692"/>
    </source>
</evidence>
<evidence type="ECO:0000256" key="2">
    <source>
        <dbReference type="ARBA" id="ARBA00022475"/>
    </source>
</evidence>
<dbReference type="AlphaFoldDB" id="A0A7Y6B1B0"/>
<evidence type="ECO:0000256" key="7">
    <source>
        <dbReference type="SAM" id="Phobius"/>
    </source>
</evidence>
<comment type="subcellular location">
    <subcellularLocation>
        <location evidence="1">Cell membrane</location>
        <topology evidence="1">Multi-pass membrane protein</topology>
    </subcellularLocation>
</comment>
<sequence length="385" mass="40530">MDDRMGQGAAAGEGATDQRAGEGARSPLQVPPRGWLAVVKRTWKEMGDDNIGIIAAGIAFYVFAAIVPTLGAVVLSYGLFADAETVQHNVEAVFASLPRDAASIITDQLLTVVESAKDKQGTGLVIALALAWYGATKGSSAIVTGLNVAYDTRETRGFVRLNLLQFAIVAGGVLLIFVAMGTTMLLAFLDGLIPGAPGVVLVAVRLGGYLLLAMFVVTAAAMLFRYGPDQRQPRWVWLSPGSVGATLLWLAGTAAFGFYVSHFGNYGATYGSLSAVIVTLTWLWLSAYVFLMGAELNAELERQVKGDAPTSVRAREKHSMSSTTRPQAEALSGRIEPLGTAVVLAGSGTVATIGFALLRRGRPLGVLAITMAALAAWQKRPKSEA</sequence>
<organism evidence="8 9">
    <name type="scientific">Sphingomonas zeae</name>
    <dbReference type="NCBI Taxonomy" id="1646122"/>
    <lineage>
        <taxon>Bacteria</taxon>
        <taxon>Pseudomonadati</taxon>
        <taxon>Pseudomonadota</taxon>
        <taxon>Alphaproteobacteria</taxon>
        <taxon>Sphingomonadales</taxon>
        <taxon>Sphingomonadaceae</taxon>
        <taxon>Sphingomonas</taxon>
    </lineage>
</organism>
<evidence type="ECO:0000256" key="6">
    <source>
        <dbReference type="SAM" id="MobiDB-lite"/>
    </source>
</evidence>
<dbReference type="EMBL" id="JABMCH010000041">
    <property type="protein sequence ID" value="NUU45612.1"/>
    <property type="molecule type" value="Genomic_DNA"/>
</dbReference>
<comment type="caution">
    <text evidence="8">The sequence shown here is derived from an EMBL/GenBank/DDBJ whole genome shotgun (WGS) entry which is preliminary data.</text>
</comment>
<proteinExistence type="predicted"/>
<evidence type="ECO:0000313" key="9">
    <source>
        <dbReference type="Proteomes" id="UP000536441"/>
    </source>
</evidence>
<feature type="transmembrane region" description="Helical" evidence="7">
    <location>
        <begin position="236"/>
        <end position="260"/>
    </location>
</feature>
<dbReference type="InterPro" id="IPR017039">
    <property type="entry name" value="Virul_fac_BrkB"/>
</dbReference>
<evidence type="ECO:0000256" key="4">
    <source>
        <dbReference type="ARBA" id="ARBA00022989"/>
    </source>
</evidence>
<keyword evidence="2" id="KW-1003">Cell membrane</keyword>
<feature type="transmembrane region" description="Helical" evidence="7">
    <location>
        <begin position="272"/>
        <end position="293"/>
    </location>
</feature>
<feature type="transmembrane region" description="Helical" evidence="7">
    <location>
        <begin position="163"/>
        <end position="188"/>
    </location>
</feature>
<dbReference type="PANTHER" id="PTHR30213:SF0">
    <property type="entry name" value="UPF0761 MEMBRANE PROTEIN YIHY"/>
    <property type="match status" value="1"/>
</dbReference>
<dbReference type="RefSeq" id="WP_175310410.1">
    <property type="nucleotide sequence ID" value="NZ_CBCRYR010000027.1"/>
</dbReference>
<feature type="region of interest" description="Disordered" evidence="6">
    <location>
        <begin position="1"/>
        <end position="28"/>
    </location>
</feature>
<evidence type="ECO:0000256" key="1">
    <source>
        <dbReference type="ARBA" id="ARBA00004651"/>
    </source>
</evidence>
<dbReference type="Proteomes" id="UP000536441">
    <property type="component" value="Unassembled WGS sequence"/>
</dbReference>
<keyword evidence="4 7" id="KW-1133">Transmembrane helix</keyword>
<dbReference type="NCBIfam" id="TIGR00765">
    <property type="entry name" value="yihY_not_rbn"/>
    <property type="match status" value="1"/>
</dbReference>
<dbReference type="Pfam" id="PF03631">
    <property type="entry name" value="Virul_fac_BrkB"/>
    <property type="match status" value="1"/>
</dbReference>
<keyword evidence="9" id="KW-1185">Reference proteome</keyword>